<keyword evidence="12" id="KW-1133">Transmembrane helix</keyword>
<dbReference type="GO" id="GO:0009279">
    <property type="term" value="C:cell outer membrane"/>
    <property type="evidence" value="ECO:0007669"/>
    <property type="project" value="UniProtKB-SubCell"/>
</dbReference>
<evidence type="ECO:0000256" key="4">
    <source>
        <dbReference type="ARBA" id="ARBA00022692"/>
    </source>
</evidence>
<name>A0A364XXG7_9BACT</name>
<dbReference type="Pfam" id="PF13715">
    <property type="entry name" value="CarbopepD_reg_2"/>
    <property type="match status" value="1"/>
</dbReference>
<keyword evidence="5" id="KW-0732">Signal</keyword>
<evidence type="ECO:0000256" key="9">
    <source>
        <dbReference type="ARBA" id="ARBA00023237"/>
    </source>
</evidence>
<accession>A0A364XXG7</accession>
<feature type="domain" description="TonB-dependent receptor-like beta-barrel" evidence="13">
    <location>
        <begin position="518"/>
        <end position="904"/>
    </location>
</feature>
<dbReference type="GO" id="GO:0015344">
    <property type="term" value="F:siderophore uptake transmembrane transporter activity"/>
    <property type="evidence" value="ECO:0007669"/>
    <property type="project" value="TreeGrafter"/>
</dbReference>
<proteinExistence type="inferred from homology"/>
<dbReference type="InterPro" id="IPR008969">
    <property type="entry name" value="CarboxyPept-like_regulatory"/>
</dbReference>
<dbReference type="InterPro" id="IPR039426">
    <property type="entry name" value="TonB-dep_rcpt-like"/>
</dbReference>
<evidence type="ECO:0000256" key="11">
    <source>
        <dbReference type="RuleBase" id="RU003357"/>
    </source>
</evidence>
<dbReference type="EMBL" id="QMFY01000022">
    <property type="protein sequence ID" value="RAV98098.1"/>
    <property type="molecule type" value="Genomic_DNA"/>
</dbReference>
<evidence type="ECO:0000256" key="5">
    <source>
        <dbReference type="ARBA" id="ARBA00022729"/>
    </source>
</evidence>
<comment type="subcellular location">
    <subcellularLocation>
        <location evidence="1 10">Cell outer membrane</location>
        <topology evidence="1 10">Multi-pass membrane protein</topology>
    </subcellularLocation>
</comment>
<reference evidence="15 16" key="1">
    <citation type="submission" date="2018-06" db="EMBL/GenBank/DDBJ databases">
        <title>Chryseolinea flavus sp. nov., a member of the phylum Bacteroidetes isolated from soil.</title>
        <authorList>
            <person name="Li Y."/>
            <person name="Wang J."/>
        </authorList>
    </citation>
    <scope>NUCLEOTIDE SEQUENCE [LARGE SCALE GENOMIC DNA]</scope>
    <source>
        <strain evidence="15 16">SDU1-6</strain>
    </source>
</reference>
<evidence type="ECO:0000256" key="3">
    <source>
        <dbReference type="ARBA" id="ARBA00022452"/>
    </source>
</evidence>
<feature type="transmembrane region" description="Helical" evidence="12">
    <location>
        <begin position="26"/>
        <end position="45"/>
    </location>
</feature>
<sequence length="934" mass="102882">MHNILAFLTNPSILITNQLAEFMKKLYSGVGTMMLVLLTSFGLYAQTSISGKITDAASGDALAGVNIVVKGRVVGTITNGEGTFSLNVNDAPPMTLVISFIGFRSQEIDITDASTTGLDIKLEEQTILGQEVVVSASRYEESILQSPVTVEKVDLLSIQQTPAPEFYESLASVKGVQMTSSSLNFPQINTRGFATIANTRFVQLIDGMDCSAPLLNFPTGNIVGFGELDAESMELVPGAASALYGPNAFNGILIMKSKSPFEYQGLSAQFKTGVTTSDAQGEAYPMFNFGVRYAKAFNNKFAFKVNFSMLQATDWIGNDYKTDVNRPESTTDLSGAEDFDGLNLYGDEIEIPTGFPTIGTIHRTGWKEEDLLDNNDATSMKGDIALHYRITDKMELIGNYRYGGGSSIYQGSQKYALRDFTQQFYKLELKGSNFFVRSYLTATNAGDSYNVAALGSYVNERISPSPAWAQQYVLAMQGAFVDQGVPGGNPDAARAFADRTRPAVGSEGFKNLVEGVRNDYFQRTPPGSKFTDRSRLFHSEFNYNFADQIEWVELQIGGNFRQYSLFSDGTIFNEDPEDGTDFQRVTINEFGFYGQLSKTLADALKLTGSLRYDKNENFDGQVTPRLSAVYTFNESHNLRASFQTGFRNPDTQAQFIYFDLGTNTLLGSAKVNAERYGLHEGGAYTKASWDEFRANGGTVDGTTGEVLSGDSSRLRTANIPYVGPEKLKSFELGYKGLIKNKLLIDINGYYSIYNDFIGGSDYVLKVGTTHQGKEVAAGKVYSPYTNSPEEVTSFGIGLGFGYNLPKGYQITGNYNYATFDDNSEGNEEFRAGFNTPENKFNIGLSNRKVTKSLGFSINYRWQEEFLWQSDFGSAMIPEFGVFDAQVSYKIPSIKTMLKVGGTNLFGGDYRTNFGGPFVGQTYYISLTFDQFMKP</sequence>
<keyword evidence="6 11" id="KW-0798">TonB box</keyword>
<dbReference type="InterPro" id="IPR000531">
    <property type="entry name" value="Beta-barrel_TonB"/>
</dbReference>
<dbReference type="AlphaFoldDB" id="A0A364XXG7"/>
<evidence type="ECO:0000256" key="6">
    <source>
        <dbReference type="ARBA" id="ARBA00023077"/>
    </source>
</evidence>
<dbReference type="Proteomes" id="UP000251889">
    <property type="component" value="Unassembled WGS sequence"/>
</dbReference>
<dbReference type="Gene3D" id="2.60.40.1120">
    <property type="entry name" value="Carboxypeptidase-like, regulatory domain"/>
    <property type="match status" value="1"/>
</dbReference>
<organism evidence="15 16">
    <name type="scientific">Pseudochryseolinea flava</name>
    <dbReference type="NCBI Taxonomy" id="2059302"/>
    <lineage>
        <taxon>Bacteria</taxon>
        <taxon>Pseudomonadati</taxon>
        <taxon>Bacteroidota</taxon>
        <taxon>Cytophagia</taxon>
        <taxon>Cytophagales</taxon>
        <taxon>Fulvivirgaceae</taxon>
        <taxon>Pseudochryseolinea</taxon>
    </lineage>
</organism>
<evidence type="ECO:0000256" key="12">
    <source>
        <dbReference type="SAM" id="Phobius"/>
    </source>
</evidence>
<evidence type="ECO:0000313" key="15">
    <source>
        <dbReference type="EMBL" id="RAV98098.1"/>
    </source>
</evidence>
<protein>
    <submittedName>
        <fullName evidence="15">TonB-dependent receptor</fullName>
    </submittedName>
</protein>
<comment type="similarity">
    <text evidence="10 11">Belongs to the TonB-dependent receptor family.</text>
</comment>
<evidence type="ECO:0000313" key="16">
    <source>
        <dbReference type="Proteomes" id="UP000251889"/>
    </source>
</evidence>
<dbReference type="SUPFAM" id="SSF49464">
    <property type="entry name" value="Carboxypeptidase regulatory domain-like"/>
    <property type="match status" value="1"/>
</dbReference>
<dbReference type="InterPro" id="IPR012910">
    <property type="entry name" value="Plug_dom"/>
</dbReference>
<comment type="caution">
    <text evidence="15">The sequence shown here is derived from an EMBL/GenBank/DDBJ whole genome shotgun (WGS) entry which is preliminary data.</text>
</comment>
<evidence type="ECO:0000259" key="14">
    <source>
        <dbReference type="Pfam" id="PF07715"/>
    </source>
</evidence>
<dbReference type="Pfam" id="PF00593">
    <property type="entry name" value="TonB_dep_Rec_b-barrel"/>
    <property type="match status" value="1"/>
</dbReference>
<dbReference type="PANTHER" id="PTHR30069:SF29">
    <property type="entry name" value="HEMOGLOBIN AND HEMOGLOBIN-HAPTOGLOBIN-BINDING PROTEIN 1-RELATED"/>
    <property type="match status" value="1"/>
</dbReference>
<dbReference type="PROSITE" id="PS52016">
    <property type="entry name" value="TONB_DEPENDENT_REC_3"/>
    <property type="match status" value="1"/>
</dbReference>
<gene>
    <name evidence="15" type="ORF">DQQ10_25535</name>
</gene>
<keyword evidence="3 10" id="KW-1134">Transmembrane beta strand</keyword>
<evidence type="ECO:0000256" key="1">
    <source>
        <dbReference type="ARBA" id="ARBA00004571"/>
    </source>
</evidence>
<evidence type="ECO:0000256" key="2">
    <source>
        <dbReference type="ARBA" id="ARBA00022448"/>
    </source>
</evidence>
<evidence type="ECO:0000259" key="13">
    <source>
        <dbReference type="Pfam" id="PF00593"/>
    </source>
</evidence>
<dbReference type="PANTHER" id="PTHR30069">
    <property type="entry name" value="TONB-DEPENDENT OUTER MEMBRANE RECEPTOR"/>
    <property type="match status" value="1"/>
</dbReference>
<keyword evidence="8 15" id="KW-0675">Receptor</keyword>
<dbReference type="OrthoDB" id="1109208at2"/>
<dbReference type="InterPro" id="IPR036942">
    <property type="entry name" value="Beta-barrel_TonB_sf"/>
</dbReference>
<keyword evidence="4 10" id="KW-0812">Transmembrane</keyword>
<dbReference type="GO" id="GO:0044718">
    <property type="term" value="P:siderophore transmembrane transport"/>
    <property type="evidence" value="ECO:0007669"/>
    <property type="project" value="TreeGrafter"/>
</dbReference>
<dbReference type="Gene3D" id="2.170.130.10">
    <property type="entry name" value="TonB-dependent receptor, plug domain"/>
    <property type="match status" value="1"/>
</dbReference>
<dbReference type="Gene3D" id="2.40.170.20">
    <property type="entry name" value="TonB-dependent receptor, beta-barrel domain"/>
    <property type="match status" value="1"/>
</dbReference>
<feature type="domain" description="TonB-dependent receptor plug" evidence="14">
    <location>
        <begin position="145"/>
        <end position="252"/>
    </location>
</feature>
<dbReference type="Pfam" id="PF07715">
    <property type="entry name" value="Plug"/>
    <property type="match status" value="1"/>
</dbReference>
<dbReference type="SUPFAM" id="SSF56935">
    <property type="entry name" value="Porins"/>
    <property type="match status" value="1"/>
</dbReference>
<evidence type="ECO:0000256" key="8">
    <source>
        <dbReference type="ARBA" id="ARBA00023170"/>
    </source>
</evidence>
<keyword evidence="16" id="KW-1185">Reference proteome</keyword>
<evidence type="ECO:0000256" key="7">
    <source>
        <dbReference type="ARBA" id="ARBA00023136"/>
    </source>
</evidence>
<keyword evidence="2 10" id="KW-0813">Transport</keyword>
<keyword evidence="7 10" id="KW-0472">Membrane</keyword>
<evidence type="ECO:0000256" key="10">
    <source>
        <dbReference type="PROSITE-ProRule" id="PRU01360"/>
    </source>
</evidence>
<dbReference type="InterPro" id="IPR037066">
    <property type="entry name" value="Plug_dom_sf"/>
</dbReference>
<keyword evidence="9 10" id="KW-0998">Cell outer membrane</keyword>